<reference evidence="1 2" key="1">
    <citation type="journal article" date="2016" name="Mol. Biol. Evol.">
        <title>Comparative Genomics of Early-Diverging Mushroom-Forming Fungi Provides Insights into the Origins of Lignocellulose Decay Capabilities.</title>
        <authorList>
            <person name="Nagy L.G."/>
            <person name="Riley R."/>
            <person name="Tritt A."/>
            <person name="Adam C."/>
            <person name="Daum C."/>
            <person name="Floudas D."/>
            <person name="Sun H."/>
            <person name="Yadav J.S."/>
            <person name="Pangilinan J."/>
            <person name="Larsson K.H."/>
            <person name="Matsuura K."/>
            <person name="Barry K."/>
            <person name="Labutti K."/>
            <person name="Kuo R."/>
            <person name="Ohm R.A."/>
            <person name="Bhattacharya S.S."/>
            <person name="Shirouzu T."/>
            <person name="Yoshinaga Y."/>
            <person name="Martin F.M."/>
            <person name="Grigoriev I.V."/>
            <person name="Hibbett D.S."/>
        </authorList>
    </citation>
    <scope>NUCLEOTIDE SEQUENCE [LARGE SCALE GENOMIC DNA]</scope>
    <source>
        <strain evidence="1 2">HHB12733</strain>
    </source>
</reference>
<name>A0A165HNA7_9BASI</name>
<dbReference type="SUPFAM" id="SSF52047">
    <property type="entry name" value="RNI-like"/>
    <property type="match status" value="1"/>
</dbReference>
<dbReference type="InterPro" id="IPR032675">
    <property type="entry name" value="LRR_dom_sf"/>
</dbReference>
<evidence type="ECO:0000313" key="1">
    <source>
        <dbReference type="EMBL" id="KZT59509.1"/>
    </source>
</evidence>
<dbReference type="Gene3D" id="3.80.10.10">
    <property type="entry name" value="Ribonuclease Inhibitor"/>
    <property type="match status" value="1"/>
</dbReference>
<evidence type="ECO:0008006" key="3">
    <source>
        <dbReference type="Google" id="ProtNLM"/>
    </source>
</evidence>
<proteinExistence type="predicted"/>
<evidence type="ECO:0000313" key="2">
    <source>
        <dbReference type="Proteomes" id="UP000076842"/>
    </source>
</evidence>
<dbReference type="EMBL" id="KV423940">
    <property type="protein sequence ID" value="KZT59509.1"/>
    <property type="molecule type" value="Genomic_DNA"/>
</dbReference>
<dbReference type="InParanoid" id="A0A165HNA7"/>
<sequence>MVEPVEAMATFEALNHLSSIASIPALFWNLKSASIDVKNSNDLVYCMRKLPTSLDDLTVNFHCRRHGDMSGDLAINAVYDWLYEAATLKKLILKGRVPWINNANLRGCHRALRSLTSVNTLWIEHHMLDDTTLDILSRWPKLKTLCIQPDRGAVPNLRLGKMGETTVGRFGALRQLMLSASSTSLAQILSVLPGDLRLLIMCAVFHSPAMNDELEAMCAALSKTSPNLEILDVHLRGEAFVAAQLGTLCFGSIGKLKSCSRLRSFLFSNNALVSFEFGAADLDWVGAHWPKLRVFTCCWAQARKCTSGGVGLQSPALLDLEAVSTMAANLKELRSVSVTQLMICEPKMLRTVKHSLLSVSVHYVYHESVHQAAHAWCLLCPEATIKVTCPAHAKEWKSVEQAKSEVTERRGVVGLP</sequence>
<protein>
    <recommendedName>
        <fullName evidence="3">RNI-like protein</fullName>
    </recommendedName>
</protein>
<organism evidence="1 2">
    <name type="scientific">Calocera cornea HHB12733</name>
    <dbReference type="NCBI Taxonomy" id="1353952"/>
    <lineage>
        <taxon>Eukaryota</taxon>
        <taxon>Fungi</taxon>
        <taxon>Dikarya</taxon>
        <taxon>Basidiomycota</taxon>
        <taxon>Agaricomycotina</taxon>
        <taxon>Dacrymycetes</taxon>
        <taxon>Dacrymycetales</taxon>
        <taxon>Dacrymycetaceae</taxon>
        <taxon>Calocera</taxon>
    </lineage>
</organism>
<keyword evidence="2" id="KW-1185">Reference proteome</keyword>
<accession>A0A165HNA7</accession>
<gene>
    <name evidence="1" type="ORF">CALCODRAFT_536789</name>
</gene>
<dbReference type="Proteomes" id="UP000076842">
    <property type="component" value="Unassembled WGS sequence"/>
</dbReference>
<dbReference type="AlphaFoldDB" id="A0A165HNA7"/>